<keyword evidence="10" id="KW-1185">Reference proteome</keyword>
<feature type="domain" description="G protein-coupled receptor GPR1/2/3 C-terminal" evidence="8">
    <location>
        <begin position="444"/>
        <end position="521"/>
    </location>
</feature>
<feature type="compositionally biased region" description="Polar residues" evidence="5">
    <location>
        <begin position="282"/>
        <end position="310"/>
    </location>
</feature>
<feature type="region of interest" description="Disordered" evidence="5">
    <location>
        <begin position="238"/>
        <end position="310"/>
    </location>
</feature>
<dbReference type="PANTHER" id="PTHR23112:SF37">
    <property type="entry name" value="G PROTEIN-COUPLED RECEPTOR GPR1"/>
    <property type="match status" value="1"/>
</dbReference>
<organism evidence="9 10">
    <name type="scientific">Seiridium unicorne</name>
    <dbReference type="NCBI Taxonomy" id="138068"/>
    <lineage>
        <taxon>Eukaryota</taxon>
        <taxon>Fungi</taxon>
        <taxon>Dikarya</taxon>
        <taxon>Ascomycota</taxon>
        <taxon>Pezizomycotina</taxon>
        <taxon>Sordariomycetes</taxon>
        <taxon>Xylariomycetidae</taxon>
        <taxon>Amphisphaeriales</taxon>
        <taxon>Sporocadaceae</taxon>
        <taxon>Seiridium</taxon>
    </lineage>
</organism>
<keyword evidence="2 6" id="KW-0812">Transmembrane</keyword>
<name>A0ABR2UUP0_9PEZI</name>
<dbReference type="EMBL" id="JARVKF010000385">
    <property type="protein sequence ID" value="KAK9418385.1"/>
    <property type="molecule type" value="Genomic_DNA"/>
</dbReference>
<keyword evidence="9" id="KW-0675">Receptor</keyword>
<evidence type="ECO:0000256" key="5">
    <source>
        <dbReference type="SAM" id="MobiDB-lite"/>
    </source>
</evidence>
<dbReference type="InterPro" id="IPR023041">
    <property type="entry name" value="Glucose_rcpt_Git3-like_N"/>
</dbReference>
<keyword evidence="4 6" id="KW-0472">Membrane</keyword>
<dbReference type="PANTHER" id="PTHR23112">
    <property type="entry name" value="G PROTEIN-COUPLED RECEPTOR 157-RELATED"/>
    <property type="match status" value="1"/>
</dbReference>
<dbReference type="Gene3D" id="1.20.1070.10">
    <property type="entry name" value="Rhodopsin 7-helix transmembrane proteins"/>
    <property type="match status" value="1"/>
</dbReference>
<dbReference type="SUPFAM" id="SSF81321">
    <property type="entry name" value="Family A G protein-coupled receptor-like"/>
    <property type="match status" value="1"/>
</dbReference>
<evidence type="ECO:0000259" key="8">
    <source>
        <dbReference type="Pfam" id="PF11970"/>
    </source>
</evidence>
<feature type="transmembrane region" description="Helical" evidence="6">
    <location>
        <begin position="454"/>
        <end position="473"/>
    </location>
</feature>
<evidence type="ECO:0000256" key="3">
    <source>
        <dbReference type="ARBA" id="ARBA00022989"/>
    </source>
</evidence>
<reference evidence="9 10" key="1">
    <citation type="journal article" date="2024" name="J. Plant Pathol.">
        <title>Sequence and assembly of the genome of Seiridium unicorne, isolate CBS 538.82, causal agent of cypress canker disease.</title>
        <authorList>
            <person name="Scali E."/>
            <person name="Rocca G.D."/>
            <person name="Danti R."/>
            <person name="Garbelotto M."/>
            <person name="Barberini S."/>
            <person name="Baroncelli R."/>
            <person name="Emiliani G."/>
        </authorList>
    </citation>
    <scope>NUCLEOTIDE SEQUENCE [LARGE SCALE GENOMIC DNA]</scope>
    <source>
        <strain evidence="9 10">BM-138-508</strain>
    </source>
</reference>
<feature type="transmembrane region" description="Helical" evidence="6">
    <location>
        <begin position="153"/>
        <end position="173"/>
    </location>
</feature>
<dbReference type="InterPro" id="IPR022596">
    <property type="entry name" value="GPR1/2/3_C"/>
</dbReference>
<gene>
    <name evidence="9" type="ORF">SUNI508_08112</name>
</gene>
<evidence type="ECO:0000259" key="7">
    <source>
        <dbReference type="Pfam" id="PF11710"/>
    </source>
</evidence>
<proteinExistence type="predicted"/>
<feature type="transmembrane region" description="Helical" evidence="6">
    <location>
        <begin position="70"/>
        <end position="93"/>
    </location>
</feature>
<comment type="caution">
    <text evidence="9">The sequence shown here is derived from an EMBL/GenBank/DDBJ whole genome shotgun (WGS) entry which is preliminary data.</text>
</comment>
<sequence length="595" mass="67595">MASQVESAVLLLESRQDDTVQRQNSTNLTDNQVIALEAVSLSFATISVFSAFVAFYWFVRMRRSFRQDLIMLLIQSDMMKAFWLMISPIIYFISGPDGPINTNSTYCQISGFFLTTAVEASDISVLMIAIHSALYILRSQRSGGQSGLHPYRWYAYTIWLAVPLILAAVIPITGARFEDNGPFCYLPLQNSGYRMYLSWVPRYIIFGVIFLVYVFLYVYIAWRFRRLRKDQRRFSFQSTSSPVSDRRTRRAQGEVPPPTPPLAYHGLLDTSSIRNREDGQRSRQQSVTSEVSTLKSNENGHISHSLQQPGPRQGTFLWEWMKINHKGAPESYRQHEEIRSTLSSPTTASLSVQTPELPAPLAVHASHAGIPTAETIPSTTPFSRQTLRKPIWRQSLYNDNGAATDSEPPIHSMLQEGPHGGDEVADSSSPSLFLPLSATEDTLRKSRDKMNRQLRLLFVYPAIYVVAWIAPFISQVYRLENSSSEGMPQPYGVFIVSIASLCIGAAVDCCFYSAWEKPWRHMKCGFWEGLATRLKLKHRNHKGGRSKDEERRDATAAMDRRNIERADREAAAIERARIARAPREWWDLEEDEESA</sequence>
<feature type="region of interest" description="Disordered" evidence="5">
    <location>
        <begin position="331"/>
        <end position="351"/>
    </location>
</feature>
<feature type="domain" description="Glucose receptor Git3-like N-terminal" evidence="7">
    <location>
        <begin position="36"/>
        <end position="226"/>
    </location>
</feature>
<evidence type="ECO:0000256" key="4">
    <source>
        <dbReference type="ARBA" id="ARBA00023136"/>
    </source>
</evidence>
<comment type="subcellular location">
    <subcellularLocation>
        <location evidence="1">Membrane</location>
        <topology evidence="1">Multi-pass membrane protein</topology>
    </subcellularLocation>
</comment>
<evidence type="ECO:0000256" key="2">
    <source>
        <dbReference type="ARBA" id="ARBA00022692"/>
    </source>
</evidence>
<evidence type="ECO:0000313" key="10">
    <source>
        <dbReference type="Proteomes" id="UP001408356"/>
    </source>
</evidence>
<feature type="transmembrane region" description="Helical" evidence="6">
    <location>
        <begin position="493"/>
        <end position="515"/>
    </location>
</feature>
<dbReference type="Pfam" id="PF11710">
    <property type="entry name" value="Git3"/>
    <property type="match status" value="1"/>
</dbReference>
<evidence type="ECO:0000256" key="1">
    <source>
        <dbReference type="ARBA" id="ARBA00004141"/>
    </source>
</evidence>
<protein>
    <submittedName>
        <fullName evidence="9">G-protein coupled receptors family 1 profile domain-containing protein</fullName>
    </submittedName>
</protein>
<feature type="region of interest" description="Disordered" evidence="5">
    <location>
        <begin position="398"/>
        <end position="430"/>
    </location>
</feature>
<dbReference type="Pfam" id="PF11970">
    <property type="entry name" value="GPR_Gpa2_C"/>
    <property type="match status" value="1"/>
</dbReference>
<evidence type="ECO:0000313" key="9">
    <source>
        <dbReference type="EMBL" id="KAK9418385.1"/>
    </source>
</evidence>
<feature type="transmembrane region" description="Helical" evidence="6">
    <location>
        <begin position="113"/>
        <end position="137"/>
    </location>
</feature>
<feature type="compositionally biased region" description="Basic and acidic residues" evidence="5">
    <location>
        <begin position="545"/>
        <end position="560"/>
    </location>
</feature>
<feature type="region of interest" description="Disordered" evidence="5">
    <location>
        <begin position="538"/>
        <end position="560"/>
    </location>
</feature>
<feature type="transmembrane region" description="Helical" evidence="6">
    <location>
        <begin position="34"/>
        <end position="58"/>
    </location>
</feature>
<evidence type="ECO:0000256" key="6">
    <source>
        <dbReference type="SAM" id="Phobius"/>
    </source>
</evidence>
<keyword evidence="3 6" id="KW-1133">Transmembrane helix</keyword>
<dbReference type="Proteomes" id="UP001408356">
    <property type="component" value="Unassembled WGS sequence"/>
</dbReference>
<feature type="compositionally biased region" description="Low complexity" evidence="5">
    <location>
        <begin position="340"/>
        <end position="351"/>
    </location>
</feature>
<feature type="transmembrane region" description="Helical" evidence="6">
    <location>
        <begin position="203"/>
        <end position="222"/>
    </location>
</feature>
<accession>A0ABR2UUP0</accession>